<sequence length="396" mass="46095">MNFINFQIFSKENQEDLKNYIFQNISNFGTNSIMNGNGWISKPQSKFPKEMIISFGKEIYCQKIQLLFHEKLIPNLLKISIQSKNSQFEFLGFAKTHDNQENNFLARELRSIYIEKKCLSILIKVEEVEEVELNQTDQKIVNKLLQVFQENDILPLFSKKWITRSQAIKEITQEISEGNQKFPLEILSLLSSRLLKEKVNQVFFESLIFFSKFVENYSQSKFVFFQESIKLICEKLGDSNSRVSVSSIQTLISVCNFIDRTNILRIAIAINLPDQKTQRKPGLSQKPKTRSSSKNVQKNSFLGKFSWKPIFGLLRFIQEFIIKFGIGKEFELIMKCVRLGLLNSKREVRELAVSLCGIIYKLIPITSEKQKEKKLFSYLGKINNLLVNQIKETFSK</sequence>
<evidence type="ECO:0000313" key="2">
    <source>
        <dbReference type="EMBL" id="KAJ5066390.1"/>
    </source>
</evidence>
<dbReference type="AlphaFoldDB" id="A0A9Q0L6N6"/>
<reference evidence="2" key="1">
    <citation type="submission" date="2022-10" db="EMBL/GenBank/DDBJ databases">
        <title>Novel sulphate-reducing endosymbionts in the free-living metamonad Anaeramoeba.</title>
        <authorList>
            <person name="Jerlstrom-Hultqvist J."/>
            <person name="Cepicka I."/>
            <person name="Gallot-Lavallee L."/>
            <person name="Salas-Leiva D."/>
            <person name="Curtis B.A."/>
            <person name="Zahonova K."/>
            <person name="Pipaliya S."/>
            <person name="Dacks J."/>
            <person name="Roger A.J."/>
        </authorList>
    </citation>
    <scope>NUCLEOTIDE SEQUENCE</scope>
    <source>
        <strain evidence="2">BMAN</strain>
    </source>
</reference>
<feature type="domain" description="TOG" evidence="1">
    <location>
        <begin position="132"/>
        <end position="388"/>
    </location>
</feature>
<dbReference type="InterPro" id="IPR034085">
    <property type="entry name" value="TOG"/>
</dbReference>
<gene>
    <name evidence="2" type="ORF">M0811_13671</name>
</gene>
<proteinExistence type="predicted"/>
<dbReference type="PANTHER" id="PTHR13371">
    <property type="entry name" value="GLYCINE-, GLUTAMATE-, THIENYLCYCLOHEXYLPIPERIDINE-BINDING PROTEIN"/>
    <property type="match status" value="1"/>
</dbReference>
<dbReference type="PANTHER" id="PTHR13371:SF0">
    <property type="entry name" value="CENTROSOMAL PROTEIN OF 104 KDA"/>
    <property type="match status" value="1"/>
</dbReference>
<keyword evidence="3" id="KW-1185">Reference proteome</keyword>
<name>A0A9Q0L6N6_ANAIG</name>
<dbReference type="OrthoDB" id="66599at2759"/>
<organism evidence="2 3">
    <name type="scientific">Anaeramoeba ignava</name>
    <name type="common">Anaerobic marine amoeba</name>
    <dbReference type="NCBI Taxonomy" id="1746090"/>
    <lineage>
        <taxon>Eukaryota</taxon>
        <taxon>Metamonada</taxon>
        <taxon>Anaeramoebidae</taxon>
        <taxon>Anaeramoeba</taxon>
    </lineage>
</organism>
<dbReference type="InterPro" id="IPR011989">
    <property type="entry name" value="ARM-like"/>
</dbReference>
<dbReference type="SUPFAM" id="SSF48371">
    <property type="entry name" value="ARM repeat"/>
    <property type="match status" value="1"/>
</dbReference>
<dbReference type="Gene3D" id="1.25.10.10">
    <property type="entry name" value="Leucine-rich Repeat Variant"/>
    <property type="match status" value="1"/>
</dbReference>
<dbReference type="InterPro" id="IPR052607">
    <property type="entry name" value="CEP104-like"/>
</dbReference>
<dbReference type="Pfam" id="PF21038">
    <property type="entry name" value="CEP104_N"/>
    <property type="match status" value="1"/>
</dbReference>
<protein>
    <submittedName>
        <fullName evidence="2">Centrosomal protein</fullName>
    </submittedName>
</protein>
<dbReference type="Pfam" id="PF21040">
    <property type="entry name" value="CEP104-like_TOG"/>
    <property type="match status" value="1"/>
</dbReference>
<dbReference type="InterPro" id="IPR048739">
    <property type="entry name" value="CEP104_N"/>
</dbReference>
<dbReference type="Proteomes" id="UP001149090">
    <property type="component" value="Unassembled WGS sequence"/>
</dbReference>
<dbReference type="InterPro" id="IPR016024">
    <property type="entry name" value="ARM-type_fold"/>
</dbReference>
<dbReference type="SMART" id="SM01349">
    <property type="entry name" value="TOG"/>
    <property type="match status" value="1"/>
</dbReference>
<dbReference type="GO" id="GO:0005929">
    <property type="term" value="C:cilium"/>
    <property type="evidence" value="ECO:0007669"/>
    <property type="project" value="TreeGrafter"/>
</dbReference>
<comment type="caution">
    <text evidence="2">The sequence shown here is derived from an EMBL/GenBank/DDBJ whole genome shotgun (WGS) entry which is preliminary data.</text>
</comment>
<evidence type="ECO:0000259" key="1">
    <source>
        <dbReference type="SMART" id="SM01349"/>
    </source>
</evidence>
<accession>A0A9Q0L6N6</accession>
<evidence type="ECO:0000313" key="3">
    <source>
        <dbReference type="Proteomes" id="UP001149090"/>
    </source>
</evidence>
<dbReference type="EMBL" id="JAPDFW010000144">
    <property type="protein sequence ID" value="KAJ5066390.1"/>
    <property type="molecule type" value="Genomic_DNA"/>
</dbReference>